<gene>
    <name evidence="2" type="ORF">LTR24_001866</name>
</gene>
<dbReference type="EMBL" id="JAVRRG010000014">
    <property type="protein sequence ID" value="KAK5098546.1"/>
    <property type="molecule type" value="Genomic_DNA"/>
</dbReference>
<feature type="signal peptide" evidence="1">
    <location>
        <begin position="1"/>
        <end position="17"/>
    </location>
</feature>
<sequence length="75" mass="7497">MKFTIVLAAFFAAMAYAAPSGVSGNILGGDSSNDDNAVNNGDNGNSGECEALGKSCRNNSDCCSDICIGALGLCI</sequence>
<keyword evidence="1" id="KW-0732">Signal</keyword>
<organism evidence="2 3">
    <name type="scientific">Lithohypha guttulata</name>
    <dbReference type="NCBI Taxonomy" id="1690604"/>
    <lineage>
        <taxon>Eukaryota</taxon>
        <taxon>Fungi</taxon>
        <taxon>Dikarya</taxon>
        <taxon>Ascomycota</taxon>
        <taxon>Pezizomycotina</taxon>
        <taxon>Eurotiomycetes</taxon>
        <taxon>Chaetothyriomycetidae</taxon>
        <taxon>Chaetothyriales</taxon>
        <taxon>Trichomeriaceae</taxon>
        <taxon>Lithohypha</taxon>
    </lineage>
</organism>
<protein>
    <submittedName>
        <fullName evidence="2">Uncharacterized protein</fullName>
    </submittedName>
</protein>
<feature type="chain" id="PRO_5046852438" evidence="1">
    <location>
        <begin position="18"/>
        <end position="75"/>
    </location>
</feature>
<evidence type="ECO:0000256" key="1">
    <source>
        <dbReference type="SAM" id="SignalP"/>
    </source>
</evidence>
<name>A0ABR0KLB9_9EURO</name>
<evidence type="ECO:0000313" key="3">
    <source>
        <dbReference type="Proteomes" id="UP001345013"/>
    </source>
</evidence>
<proteinExistence type="predicted"/>
<evidence type="ECO:0000313" key="2">
    <source>
        <dbReference type="EMBL" id="KAK5098546.1"/>
    </source>
</evidence>
<comment type="caution">
    <text evidence="2">The sequence shown here is derived from an EMBL/GenBank/DDBJ whole genome shotgun (WGS) entry which is preliminary data.</text>
</comment>
<accession>A0ABR0KLB9</accession>
<reference evidence="2 3" key="1">
    <citation type="submission" date="2023-08" db="EMBL/GenBank/DDBJ databases">
        <title>Black Yeasts Isolated from many extreme environments.</title>
        <authorList>
            <person name="Coleine C."/>
            <person name="Stajich J.E."/>
            <person name="Selbmann L."/>
        </authorList>
    </citation>
    <scope>NUCLEOTIDE SEQUENCE [LARGE SCALE GENOMIC DNA]</scope>
    <source>
        <strain evidence="2 3">CCFEE 5885</strain>
    </source>
</reference>
<keyword evidence="3" id="KW-1185">Reference proteome</keyword>
<dbReference type="Proteomes" id="UP001345013">
    <property type="component" value="Unassembled WGS sequence"/>
</dbReference>